<keyword evidence="1" id="KW-0812">Transmembrane</keyword>
<dbReference type="RefSeq" id="WP_338600063.1">
    <property type="nucleotide sequence ID" value="NZ_CP146016.1"/>
</dbReference>
<dbReference type="GeneID" id="89337346"/>
<dbReference type="AlphaFoldDB" id="A0AAX4L0C3"/>
<organism evidence="2 3">
    <name type="scientific">Sulfolobus tengchongensis</name>
    <dbReference type="NCBI Taxonomy" id="207809"/>
    <lineage>
        <taxon>Archaea</taxon>
        <taxon>Thermoproteota</taxon>
        <taxon>Thermoprotei</taxon>
        <taxon>Sulfolobales</taxon>
        <taxon>Sulfolobaceae</taxon>
        <taxon>Sulfolobus</taxon>
    </lineage>
</organism>
<dbReference type="EMBL" id="CP146016">
    <property type="protein sequence ID" value="WWQ60013.1"/>
    <property type="molecule type" value="Genomic_DNA"/>
</dbReference>
<evidence type="ECO:0000313" key="3">
    <source>
        <dbReference type="Proteomes" id="UP001432202"/>
    </source>
</evidence>
<keyword evidence="1" id="KW-0472">Membrane</keyword>
<dbReference type="Proteomes" id="UP001432202">
    <property type="component" value="Chromosome"/>
</dbReference>
<keyword evidence="1" id="KW-1133">Transmembrane helix</keyword>
<sequence length="74" mass="8110">MTYGFGCTNSSVPVCPIGTLGLPANATFTQPPPWYISYLPEILIGIAGIGLVSFFVLRGRFKFLPRKKGKEVKF</sequence>
<keyword evidence="3" id="KW-1185">Reference proteome</keyword>
<protein>
    <submittedName>
        <fullName evidence="2">Uncharacterized protein</fullName>
    </submittedName>
</protein>
<evidence type="ECO:0000313" key="2">
    <source>
        <dbReference type="EMBL" id="WWQ60013.1"/>
    </source>
</evidence>
<gene>
    <name evidence="2" type="ORF">V6M85_11215</name>
</gene>
<name>A0AAX4L0C3_9CREN</name>
<evidence type="ECO:0000256" key="1">
    <source>
        <dbReference type="SAM" id="Phobius"/>
    </source>
</evidence>
<accession>A0AAX4L0C3</accession>
<proteinExistence type="predicted"/>
<reference evidence="2 3" key="1">
    <citation type="submission" date="2024-02" db="EMBL/GenBank/DDBJ databases">
        <title>STSV induces naive adaptation in Sulfolobus.</title>
        <authorList>
            <person name="Xiang X."/>
            <person name="Song M."/>
        </authorList>
    </citation>
    <scope>NUCLEOTIDE SEQUENCE [LARGE SCALE GENOMIC DNA]</scope>
    <source>
        <strain evidence="2 3">RT2</strain>
    </source>
</reference>
<feature type="transmembrane region" description="Helical" evidence="1">
    <location>
        <begin position="35"/>
        <end position="57"/>
    </location>
</feature>